<sequence length="258" mass="27327">MLNTLPSNFASAVTPYTPLGRAPVSEENVEQKASSFKPLEEGAEAARNQNRRSPEDQPNETQEQERTRADAQAKAAEAQQLKERQEEVTELAKRDREVRAHERAHAAAGGQFAGAPTYETTRGPDGVSYAVAGEVNIDTSKVAGDPQATLAKALQVHAAATAPAEPSAQDRQVAAEASRMAADARAELAQLVREDLAQDTESVKERAQNQKDDKPVPVDGAENSAGVAAGLQPASSSSLLYSLTSQSAGPYTPVDLRA</sequence>
<reference evidence="3" key="1">
    <citation type="journal article" date="2019" name="Int. J. Syst. Evol. Microbiol.">
        <title>The Global Catalogue of Microorganisms (GCM) 10K type strain sequencing project: providing services to taxonomists for standard genome sequencing and annotation.</title>
        <authorList>
            <consortium name="The Broad Institute Genomics Platform"/>
            <consortium name="The Broad Institute Genome Sequencing Center for Infectious Disease"/>
            <person name="Wu L."/>
            <person name="Ma J."/>
        </authorList>
    </citation>
    <scope>NUCLEOTIDE SEQUENCE [LARGE SCALE GENOMIC DNA]</scope>
    <source>
        <strain evidence="3">KCTC 52141</strain>
    </source>
</reference>
<dbReference type="RefSeq" id="WP_339615611.1">
    <property type="nucleotide sequence ID" value="NZ_AP031500.1"/>
</dbReference>
<evidence type="ECO:0000313" key="3">
    <source>
        <dbReference type="Proteomes" id="UP001595548"/>
    </source>
</evidence>
<dbReference type="Proteomes" id="UP001595548">
    <property type="component" value="Unassembled WGS sequence"/>
</dbReference>
<feature type="compositionally biased region" description="Basic and acidic residues" evidence="1">
    <location>
        <begin position="80"/>
        <end position="105"/>
    </location>
</feature>
<organism evidence="2 3">
    <name type="scientific">Gilvimarinus japonicus</name>
    <dbReference type="NCBI Taxonomy" id="1796469"/>
    <lineage>
        <taxon>Bacteria</taxon>
        <taxon>Pseudomonadati</taxon>
        <taxon>Pseudomonadota</taxon>
        <taxon>Gammaproteobacteria</taxon>
        <taxon>Cellvibrionales</taxon>
        <taxon>Cellvibrionaceae</taxon>
        <taxon>Gilvimarinus</taxon>
    </lineage>
</organism>
<keyword evidence="3" id="KW-1185">Reference proteome</keyword>
<keyword evidence="2" id="KW-0482">Metalloprotease</keyword>
<name>A0ABV7HV74_9GAMM</name>
<protein>
    <submittedName>
        <fullName evidence="2">Metalloprotease CJM1_0395 family protein</fullName>
    </submittedName>
</protein>
<gene>
    <name evidence="2" type="ORF">ACFOEB_14630</name>
</gene>
<dbReference type="Pfam" id="PF12118">
    <property type="entry name" value="SprA-related"/>
    <property type="match status" value="1"/>
</dbReference>
<dbReference type="GO" id="GO:0008237">
    <property type="term" value="F:metallopeptidase activity"/>
    <property type="evidence" value="ECO:0007669"/>
    <property type="project" value="UniProtKB-KW"/>
</dbReference>
<feature type="region of interest" description="Disordered" evidence="1">
    <location>
        <begin position="192"/>
        <end position="229"/>
    </location>
</feature>
<proteinExistence type="predicted"/>
<evidence type="ECO:0000256" key="1">
    <source>
        <dbReference type="SAM" id="MobiDB-lite"/>
    </source>
</evidence>
<keyword evidence="2" id="KW-0645">Protease</keyword>
<feature type="compositionally biased region" description="Low complexity" evidence="1">
    <location>
        <begin position="106"/>
        <end position="115"/>
    </location>
</feature>
<feature type="region of interest" description="Disordered" evidence="1">
    <location>
        <begin position="1"/>
        <end position="127"/>
    </location>
</feature>
<keyword evidence="2" id="KW-0378">Hydrolase</keyword>
<accession>A0ABV7HV74</accession>
<dbReference type="EMBL" id="JBHRTL010000031">
    <property type="protein sequence ID" value="MFC3156445.1"/>
    <property type="molecule type" value="Genomic_DNA"/>
</dbReference>
<feature type="compositionally biased region" description="Polar residues" evidence="1">
    <location>
        <begin position="1"/>
        <end position="11"/>
    </location>
</feature>
<evidence type="ECO:0000313" key="2">
    <source>
        <dbReference type="EMBL" id="MFC3156445.1"/>
    </source>
</evidence>
<dbReference type="InterPro" id="IPR021973">
    <property type="entry name" value="SprA-related"/>
</dbReference>
<comment type="caution">
    <text evidence="2">The sequence shown here is derived from an EMBL/GenBank/DDBJ whole genome shotgun (WGS) entry which is preliminary data.</text>
</comment>
<feature type="compositionally biased region" description="Basic and acidic residues" evidence="1">
    <location>
        <begin position="192"/>
        <end position="216"/>
    </location>
</feature>